<accession>A0ABM1SM68</accession>
<dbReference type="GeneID" id="106461920"/>
<keyword evidence="3 6" id="KW-1133">Transmembrane helix</keyword>
<evidence type="ECO:0000313" key="10">
    <source>
        <dbReference type="RefSeq" id="XP_022244725.1"/>
    </source>
</evidence>
<organism evidence="8 9">
    <name type="scientific">Limulus polyphemus</name>
    <name type="common">Atlantic horseshoe crab</name>
    <dbReference type="NCBI Taxonomy" id="6850"/>
    <lineage>
        <taxon>Eukaryota</taxon>
        <taxon>Metazoa</taxon>
        <taxon>Ecdysozoa</taxon>
        <taxon>Arthropoda</taxon>
        <taxon>Chelicerata</taxon>
        <taxon>Merostomata</taxon>
        <taxon>Xiphosura</taxon>
        <taxon>Limulidae</taxon>
        <taxon>Limulus</taxon>
    </lineage>
</organism>
<dbReference type="InterPro" id="IPR005828">
    <property type="entry name" value="MFS_sugar_transport-like"/>
</dbReference>
<feature type="transmembrane region" description="Helical" evidence="6">
    <location>
        <begin position="389"/>
        <end position="413"/>
    </location>
</feature>
<dbReference type="Proteomes" id="UP000694941">
    <property type="component" value="Unplaced"/>
</dbReference>
<feature type="transmembrane region" description="Helical" evidence="6">
    <location>
        <begin position="243"/>
        <end position="264"/>
    </location>
</feature>
<proteinExistence type="predicted"/>
<protein>
    <submittedName>
        <fullName evidence="9 10">Organic cation transporter protein-like</fullName>
    </submittedName>
</protein>
<feature type="transmembrane region" description="Helical" evidence="6">
    <location>
        <begin position="270"/>
        <end position="290"/>
    </location>
</feature>
<feature type="transmembrane region" description="Helical" evidence="6">
    <location>
        <begin position="186"/>
        <end position="209"/>
    </location>
</feature>
<feature type="transmembrane region" description="Helical" evidence="6">
    <location>
        <begin position="46"/>
        <end position="68"/>
    </location>
</feature>
<keyword evidence="2 6" id="KW-0812">Transmembrane</keyword>
<dbReference type="PANTHER" id="PTHR24064">
    <property type="entry name" value="SOLUTE CARRIER FAMILY 22 MEMBER"/>
    <property type="match status" value="1"/>
</dbReference>
<sequence length="582" mass="64756">MGNIFRSYREDPLIDEGTDQSEPNVSDGGIDIPDIIGSYGPWQRKIFLLAFFASFPNSWNALVMSLFAPNVEHWCRRPNLYNNFSNAEWKNYAIPLIDDGSRFSRCKMYDLETVDYLQPPDHNLTIACAAWEYDHSQYRATIVEKWNLVCSKEWLVSLSQSIYMAGFLVAVFVFGQLADRFGRRPIILVCITLNIVAGLLTSFSTNYVMFTILRFIVALGVAGSWTTSFVLVMEVVGAKQRPVLGVAIQLGWATAYVVLGAIGWLLKDWFYIQLSISIPSIAMALSWWILPESPRLLLTLGRLKEAEEVLQKAMKENGRNICDLKTVIKQIKEQIDNEKTKRVNKTALDLLKTPNMRNKTLNIYFCWFVNAFVYFGLSLNTNNLGGNPYVNFLISGAVELPSCFVTIFILNYFGRKKPTTFAMLVGGLGCLLTIPIPEGLTWLRITLAMLGKACITASFAIIYVFSAEIFPTVVRNVGVGSSSTCARIGSMIAPFVKEVGTATNTGVPLGIFGGLSVLSGLLVLLLPETSNSPIPDTLEEGENFGKSGNHRSINPRGTQNQHHVENYSTQPENSLTDSSVFN</sequence>
<dbReference type="CDD" id="cd17317">
    <property type="entry name" value="MFS_SLC22"/>
    <property type="match status" value="1"/>
</dbReference>
<evidence type="ECO:0000256" key="2">
    <source>
        <dbReference type="ARBA" id="ARBA00022692"/>
    </source>
</evidence>
<reference evidence="9 10" key="1">
    <citation type="submission" date="2025-05" db="UniProtKB">
        <authorList>
            <consortium name="RefSeq"/>
        </authorList>
    </citation>
    <scope>IDENTIFICATION</scope>
    <source>
        <tissue evidence="9 10">Muscle</tissue>
    </source>
</reference>
<evidence type="ECO:0000256" key="5">
    <source>
        <dbReference type="SAM" id="MobiDB-lite"/>
    </source>
</evidence>
<dbReference type="RefSeq" id="XP_022244725.1">
    <property type="nucleotide sequence ID" value="XM_022389017.1"/>
</dbReference>
<dbReference type="InterPro" id="IPR020846">
    <property type="entry name" value="MFS_dom"/>
</dbReference>
<feature type="transmembrane region" description="Helical" evidence="6">
    <location>
        <begin position="442"/>
        <end position="465"/>
    </location>
</feature>
<evidence type="ECO:0000256" key="4">
    <source>
        <dbReference type="ARBA" id="ARBA00023136"/>
    </source>
</evidence>
<feature type="transmembrane region" description="Helical" evidence="6">
    <location>
        <begin position="420"/>
        <end position="436"/>
    </location>
</feature>
<keyword evidence="8" id="KW-1185">Reference proteome</keyword>
<evidence type="ECO:0000313" key="8">
    <source>
        <dbReference type="Proteomes" id="UP000694941"/>
    </source>
</evidence>
<feature type="transmembrane region" description="Helical" evidence="6">
    <location>
        <begin position="361"/>
        <end position="377"/>
    </location>
</feature>
<feature type="transmembrane region" description="Helical" evidence="6">
    <location>
        <begin position="508"/>
        <end position="526"/>
    </location>
</feature>
<evidence type="ECO:0000256" key="1">
    <source>
        <dbReference type="ARBA" id="ARBA00004141"/>
    </source>
</evidence>
<dbReference type="PROSITE" id="PS50850">
    <property type="entry name" value="MFS"/>
    <property type="match status" value="1"/>
</dbReference>
<keyword evidence="4 6" id="KW-0472">Membrane</keyword>
<dbReference type="InterPro" id="IPR036259">
    <property type="entry name" value="MFS_trans_sf"/>
</dbReference>
<feature type="region of interest" description="Disordered" evidence="5">
    <location>
        <begin position="534"/>
        <end position="582"/>
    </location>
</feature>
<feature type="transmembrane region" description="Helical" evidence="6">
    <location>
        <begin position="215"/>
        <end position="236"/>
    </location>
</feature>
<name>A0ABM1SM68_LIMPO</name>
<feature type="domain" description="Major facilitator superfamily (MFS) profile" evidence="7">
    <location>
        <begin position="46"/>
        <end position="531"/>
    </location>
</feature>
<dbReference type="Pfam" id="PF00083">
    <property type="entry name" value="Sugar_tr"/>
    <property type="match status" value="1"/>
</dbReference>
<evidence type="ECO:0000256" key="6">
    <source>
        <dbReference type="SAM" id="Phobius"/>
    </source>
</evidence>
<evidence type="ECO:0000256" key="3">
    <source>
        <dbReference type="ARBA" id="ARBA00022989"/>
    </source>
</evidence>
<gene>
    <name evidence="9 10" type="primary">LOC106461920</name>
</gene>
<evidence type="ECO:0000313" key="9">
    <source>
        <dbReference type="RefSeq" id="XP_022244724.1"/>
    </source>
</evidence>
<feature type="transmembrane region" description="Helical" evidence="6">
    <location>
        <begin position="154"/>
        <end position="174"/>
    </location>
</feature>
<dbReference type="SUPFAM" id="SSF103473">
    <property type="entry name" value="MFS general substrate transporter"/>
    <property type="match status" value="1"/>
</dbReference>
<evidence type="ECO:0000259" key="7">
    <source>
        <dbReference type="PROSITE" id="PS50850"/>
    </source>
</evidence>
<comment type="subcellular location">
    <subcellularLocation>
        <location evidence="1">Membrane</location>
        <topology evidence="1">Multi-pass membrane protein</topology>
    </subcellularLocation>
</comment>
<dbReference type="Gene3D" id="1.20.1250.20">
    <property type="entry name" value="MFS general substrate transporter like domains"/>
    <property type="match status" value="1"/>
</dbReference>
<feature type="compositionally biased region" description="Polar residues" evidence="5">
    <location>
        <begin position="550"/>
        <end position="582"/>
    </location>
</feature>
<dbReference type="RefSeq" id="XP_022244724.1">
    <property type="nucleotide sequence ID" value="XM_022389016.1"/>
</dbReference>